<reference key="1">
    <citation type="journal article" date="2007" name="Nature">
        <title>The medaka draft genome and insights into vertebrate genome evolution.</title>
        <authorList>
            <person name="Kasahara M."/>
            <person name="Naruse K."/>
            <person name="Sasaki S."/>
            <person name="Nakatani Y."/>
            <person name="Qu W."/>
            <person name="Ahsan B."/>
            <person name="Yamada T."/>
            <person name="Nagayasu Y."/>
            <person name="Doi K."/>
            <person name="Kasai Y."/>
            <person name="Jindo T."/>
            <person name="Kobayashi D."/>
            <person name="Shimada A."/>
            <person name="Toyoda A."/>
            <person name="Kuroki Y."/>
            <person name="Fujiyama A."/>
            <person name="Sasaki T."/>
            <person name="Shimizu A."/>
            <person name="Asakawa S."/>
            <person name="Shimizu N."/>
            <person name="Hashimoto S."/>
            <person name="Yang J."/>
            <person name="Lee Y."/>
            <person name="Matsushima K."/>
            <person name="Sugano S."/>
            <person name="Sakaizumi M."/>
            <person name="Narita T."/>
            <person name="Ohishi K."/>
            <person name="Haga S."/>
            <person name="Ohta F."/>
            <person name="Nomoto H."/>
            <person name="Nogata K."/>
            <person name="Morishita T."/>
            <person name="Endo T."/>
            <person name="Shin-I T."/>
            <person name="Takeda H."/>
            <person name="Morishita S."/>
            <person name="Kohara Y."/>
        </authorList>
    </citation>
    <scope>NUCLEOTIDE SEQUENCE [LARGE SCALE GENOMIC DNA]</scope>
    <source>
        <strain>Hd-rR</strain>
    </source>
</reference>
<evidence type="ECO:0000256" key="5">
    <source>
        <dbReference type="ARBA" id="ARBA00022679"/>
    </source>
</evidence>
<dbReference type="HAMAP" id="MF_01007">
    <property type="entry name" value="16SrRNA_methyltr_H"/>
    <property type="match status" value="1"/>
</dbReference>
<dbReference type="Ensembl" id="ENSORLT00020020734.1">
    <property type="protein sequence ID" value="ENSORLP00020013303.1"/>
    <property type="gene ID" value="ENSORLG00020014247.1"/>
</dbReference>
<reference evidence="15" key="4">
    <citation type="submission" date="2025-09" db="UniProtKB">
        <authorList>
            <consortium name="Ensembl"/>
        </authorList>
    </citation>
    <scope>IDENTIFICATION</scope>
    <source>
        <strain evidence="15">HNI</strain>
    </source>
</reference>
<evidence type="ECO:0000256" key="11">
    <source>
        <dbReference type="ARBA" id="ARBA00073136"/>
    </source>
</evidence>
<dbReference type="InterPro" id="IPR023397">
    <property type="entry name" value="SAM-dep_MeTrfase_MraW_recog"/>
</dbReference>
<accession>A0A3P9KXZ2</accession>
<evidence type="ECO:0000256" key="10">
    <source>
        <dbReference type="ARBA" id="ARBA00056391"/>
    </source>
</evidence>
<evidence type="ECO:0000256" key="6">
    <source>
        <dbReference type="ARBA" id="ARBA00022691"/>
    </source>
</evidence>
<feature type="region of interest" description="Disordered" evidence="14">
    <location>
        <begin position="571"/>
        <end position="591"/>
    </location>
</feature>
<dbReference type="CDD" id="cd02440">
    <property type="entry name" value="AdoMet_MTases"/>
    <property type="match status" value="1"/>
</dbReference>
<keyword evidence="8" id="KW-0496">Mitochondrion</keyword>
<dbReference type="PANTHER" id="PTHR11265:SF0">
    <property type="entry name" value="12S RRNA N4-METHYLCYTIDINE METHYLTRANSFERASE"/>
    <property type="match status" value="1"/>
</dbReference>
<evidence type="ECO:0000313" key="16">
    <source>
        <dbReference type="Proteomes" id="UP000265180"/>
    </source>
</evidence>
<dbReference type="GO" id="GO:0008168">
    <property type="term" value="F:methyltransferase activity"/>
    <property type="evidence" value="ECO:0007669"/>
    <property type="project" value="UniProtKB-KW"/>
</dbReference>
<evidence type="ECO:0000256" key="7">
    <source>
        <dbReference type="ARBA" id="ARBA00022946"/>
    </source>
</evidence>
<keyword evidence="3" id="KW-0597">Phosphoprotein</keyword>
<evidence type="ECO:0000256" key="4">
    <source>
        <dbReference type="ARBA" id="ARBA00022603"/>
    </source>
</evidence>
<comment type="subcellular location">
    <subcellularLocation>
        <location evidence="1">Mitochondrion matrix</location>
    </subcellularLocation>
</comment>
<dbReference type="AlphaFoldDB" id="A0A3P9KXZ2"/>
<evidence type="ECO:0000313" key="15">
    <source>
        <dbReference type="Ensembl" id="ENSORLP00020013303.1"/>
    </source>
</evidence>
<dbReference type="SUPFAM" id="SSF81799">
    <property type="entry name" value="Putative methyltransferase TM0872, insert domain"/>
    <property type="match status" value="1"/>
</dbReference>
<proteinExistence type="inferred from homology"/>
<dbReference type="Gene3D" id="3.40.50.150">
    <property type="entry name" value="Vaccinia Virus protein VP39"/>
    <property type="match status" value="1"/>
</dbReference>
<dbReference type="InterPro" id="IPR002903">
    <property type="entry name" value="RsmH"/>
</dbReference>
<evidence type="ECO:0000256" key="13">
    <source>
        <dbReference type="ARBA" id="ARBA00081509"/>
    </source>
</evidence>
<comment type="catalytic activity">
    <reaction evidence="9">
        <text>cytidine(839) in 12S rRNA + S-adenosyl-L-methionine = N(4)-methylcytidine(839) in 12S rRNA + S-adenosyl-L-homocysteine + H(+)</text>
        <dbReference type="Rhea" id="RHEA:62524"/>
        <dbReference type="Rhea" id="RHEA-COMP:16109"/>
        <dbReference type="Rhea" id="RHEA-COMP:16110"/>
        <dbReference type="ChEBI" id="CHEBI:15378"/>
        <dbReference type="ChEBI" id="CHEBI:57856"/>
        <dbReference type="ChEBI" id="CHEBI:59789"/>
        <dbReference type="ChEBI" id="CHEBI:74506"/>
        <dbReference type="ChEBI" id="CHEBI:82748"/>
    </reaction>
    <physiologicalReaction direction="left-to-right" evidence="9">
        <dbReference type="Rhea" id="RHEA:62525"/>
    </physiologicalReaction>
</comment>
<dbReference type="InterPro" id="IPR029063">
    <property type="entry name" value="SAM-dependent_MTases_sf"/>
</dbReference>
<keyword evidence="5" id="KW-0808">Transferase</keyword>
<reference evidence="15 16" key="2">
    <citation type="submission" date="2017-04" db="EMBL/GenBank/DDBJ databases">
        <title>CpG methylation of centromeres and impact of large insertions on vertebrate speciation.</title>
        <authorList>
            <person name="Ichikawa K."/>
            <person name="Yoshimura J."/>
            <person name="Morishita S."/>
        </authorList>
    </citation>
    <scope>NUCLEOTIDE SEQUENCE</scope>
    <source>
        <strain evidence="15 16">HNI</strain>
    </source>
</reference>
<name>A0A3P9KXZ2_ORYLA</name>
<dbReference type="NCBIfam" id="TIGR00006">
    <property type="entry name" value="16S rRNA (cytosine(1402)-N(4))-methyltransferase RsmH"/>
    <property type="match status" value="1"/>
</dbReference>
<evidence type="ECO:0000256" key="12">
    <source>
        <dbReference type="ARBA" id="ARBA00080961"/>
    </source>
</evidence>
<protein>
    <recommendedName>
        <fullName evidence="11">12S rRNA N(4)-cytidine methyltransferase METTL15</fullName>
    </recommendedName>
    <alternativeName>
        <fullName evidence="12">Methyltransferase 5 domain-containing protein 1</fullName>
    </alternativeName>
    <alternativeName>
        <fullName evidence="13">Methyltransferase-like protein 15</fullName>
    </alternativeName>
</protein>
<comment type="similarity">
    <text evidence="2">Belongs to the methyltransferase superfamily. RsmH family.</text>
</comment>
<dbReference type="Proteomes" id="UP000265180">
    <property type="component" value="Chromosome 3"/>
</dbReference>
<dbReference type="PANTHER" id="PTHR11265">
    <property type="entry name" value="S-ADENOSYL-METHYLTRANSFERASE MRAW"/>
    <property type="match status" value="1"/>
</dbReference>
<dbReference type="Gene3D" id="1.10.150.170">
    <property type="entry name" value="Putative methyltransferase TM0872, insert domain"/>
    <property type="match status" value="1"/>
</dbReference>
<dbReference type="SUPFAM" id="SSF53335">
    <property type="entry name" value="S-adenosyl-L-methionine-dependent methyltransferases"/>
    <property type="match status" value="1"/>
</dbReference>
<keyword evidence="6" id="KW-0949">S-adenosyl-L-methionine</keyword>
<feature type="compositionally biased region" description="Basic residues" evidence="14">
    <location>
        <begin position="581"/>
        <end position="591"/>
    </location>
</feature>
<comment type="function">
    <text evidence="10">N4-methylcytidine (m4C) methyltransferase responsible for the methylation of position C839 in mitochondrial 12S rRNA. Involved in the stabilization of 12S rRNA folding, therefore facilitating the assembly of the mitochondrial small ribosomal subunits.</text>
</comment>
<sequence length="591" mass="64520">MSQLAFLLTKSGCSAVQLQNISVNCGIYYRAGPVTQSSDLPKVMQPVNNLCCAAILHADSKSCICANSGVLCLVSGRMVSGLPQWVSSVRRSRGCRCDAEGFFLVLHLFHLFSSDHHSPVKDTGDCINFVFGAWGQKSGAQGVIYMCIDLLTLTNLCLDISLEWRMLPVCHYLYGRLGETGNLGAATRLRDGQAAAGSKEDHFKSTIFHDSLMILKTKGAVWRAWRTFTVSLQSSAVSSSAGPGSPTGSSNASSVFAEKPLHTPVMVKEVLHYLDIQPAQVVLDMTFGGGGHTKEILNTVPEVAVLALDRDPSAISLAQQLAKQHPGRVKPLLCRFSELEALLNRLNVKPGSIDAVLLDAGCSSMQMDQAERGFSLSKDGPLDMRMDAERYPDMPCAADVVNTLDQQALASILTAYGEERHARKIASAIVEARRVSPITRTQQLASVVAGAFPAAVIYARKDRLQRPAHVATKTFQALRIFVNDELNELLAGLRAAEAMLKPGGRLCVITFHSLEDRLVKRFLQGEDLSNLDHFSQRKHSRSKEKLESRNSEGGSSVCWIPLRKKVIVPEKDDIRDNPRGRSAKLRAALRN</sequence>
<organism evidence="15 16">
    <name type="scientific">Oryzias latipes</name>
    <name type="common">Japanese rice fish</name>
    <name type="synonym">Japanese killifish</name>
    <dbReference type="NCBI Taxonomy" id="8090"/>
    <lineage>
        <taxon>Eukaryota</taxon>
        <taxon>Metazoa</taxon>
        <taxon>Chordata</taxon>
        <taxon>Craniata</taxon>
        <taxon>Vertebrata</taxon>
        <taxon>Euteleostomi</taxon>
        <taxon>Actinopterygii</taxon>
        <taxon>Neopterygii</taxon>
        <taxon>Teleostei</taxon>
        <taxon>Neoteleostei</taxon>
        <taxon>Acanthomorphata</taxon>
        <taxon>Ovalentaria</taxon>
        <taxon>Atherinomorphae</taxon>
        <taxon>Beloniformes</taxon>
        <taxon>Adrianichthyidae</taxon>
        <taxon>Oryziinae</taxon>
        <taxon>Oryzias</taxon>
    </lineage>
</organism>
<evidence type="ECO:0000256" key="14">
    <source>
        <dbReference type="SAM" id="MobiDB-lite"/>
    </source>
</evidence>
<dbReference type="GO" id="GO:0005759">
    <property type="term" value="C:mitochondrial matrix"/>
    <property type="evidence" value="ECO:0007669"/>
    <property type="project" value="UniProtKB-SubCell"/>
</dbReference>
<dbReference type="FunFam" id="1.10.150.170:FF:000002">
    <property type="entry name" value="Probable methyltransferase-like protein 15"/>
    <property type="match status" value="1"/>
</dbReference>
<evidence type="ECO:0000256" key="3">
    <source>
        <dbReference type="ARBA" id="ARBA00022553"/>
    </source>
</evidence>
<reference evidence="15" key="3">
    <citation type="submission" date="2025-08" db="UniProtKB">
        <authorList>
            <consortium name="Ensembl"/>
        </authorList>
    </citation>
    <scope>IDENTIFICATION</scope>
    <source>
        <strain evidence="15">HNI</strain>
    </source>
</reference>
<dbReference type="Pfam" id="PF01795">
    <property type="entry name" value="Methyltransf_5"/>
    <property type="match status" value="1"/>
</dbReference>
<evidence type="ECO:0000256" key="2">
    <source>
        <dbReference type="ARBA" id="ARBA00010396"/>
    </source>
</evidence>
<keyword evidence="7" id="KW-0809">Transit peptide</keyword>
<keyword evidence="4" id="KW-0489">Methyltransferase</keyword>
<evidence type="ECO:0000256" key="8">
    <source>
        <dbReference type="ARBA" id="ARBA00023128"/>
    </source>
</evidence>
<evidence type="ECO:0000256" key="1">
    <source>
        <dbReference type="ARBA" id="ARBA00004305"/>
    </source>
</evidence>
<dbReference type="GO" id="GO:0032259">
    <property type="term" value="P:methylation"/>
    <property type="evidence" value="ECO:0007669"/>
    <property type="project" value="UniProtKB-KW"/>
</dbReference>
<evidence type="ECO:0000256" key="9">
    <source>
        <dbReference type="ARBA" id="ARBA00052418"/>
    </source>
</evidence>